<dbReference type="RefSeq" id="WP_094453948.1">
    <property type="nucleotide sequence ID" value="NZ_NOXU01000022.1"/>
</dbReference>
<dbReference type="InterPro" id="IPR036249">
    <property type="entry name" value="Thioredoxin-like_sf"/>
</dbReference>
<dbReference type="EMBL" id="NOXU01000022">
    <property type="protein sequence ID" value="OYQ36393.1"/>
    <property type="molecule type" value="Genomic_DNA"/>
</dbReference>
<comment type="caution">
    <text evidence="1">The sequence shown here is derived from an EMBL/GenBank/DDBJ whole genome shotgun (WGS) entry which is preliminary data.</text>
</comment>
<dbReference type="OrthoDB" id="8379100at2"/>
<dbReference type="Gene3D" id="3.40.30.10">
    <property type="entry name" value="Glutaredoxin"/>
    <property type="match status" value="1"/>
</dbReference>
<reference evidence="1 2" key="1">
    <citation type="submission" date="2017-07" db="EMBL/GenBank/DDBJ databases">
        <title>Niveispirillum cyanobacteriorum sp. nov., isolated from cyanobacterial aggregates in a eutrophic lake.</title>
        <authorList>
            <person name="Cai H."/>
        </authorList>
    </citation>
    <scope>NUCLEOTIDE SEQUENCE [LARGE SCALE GENOMIC DNA]</scope>
    <source>
        <strain evidence="2">TH1-14</strain>
    </source>
</reference>
<keyword evidence="2" id="KW-1185">Reference proteome</keyword>
<sequence>MSNPGNPANPGTPPDFFNRFPMREVTSGELDAVLAEADAPPLTILFLWGRDCPNCDIAKHAILSAPPRFLWPEVRWLHDNVYDDMEMANRFSLHGIPVFFVFRGKKLMGKVTSWPGIGDFANVIAGQIAALPGYHPPPTRPKLTLVKG</sequence>
<proteinExistence type="predicted"/>
<evidence type="ECO:0000313" key="2">
    <source>
        <dbReference type="Proteomes" id="UP000216998"/>
    </source>
</evidence>
<gene>
    <name evidence="1" type="ORF">CHU95_03910</name>
</gene>
<organism evidence="1 2">
    <name type="scientific">Niveispirillum lacus</name>
    <dbReference type="NCBI Taxonomy" id="1981099"/>
    <lineage>
        <taxon>Bacteria</taxon>
        <taxon>Pseudomonadati</taxon>
        <taxon>Pseudomonadota</taxon>
        <taxon>Alphaproteobacteria</taxon>
        <taxon>Rhodospirillales</taxon>
        <taxon>Azospirillaceae</taxon>
        <taxon>Niveispirillum</taxon>
    </lineage>
</organism>
<dbReference type="Proteomes" id="UP000216998">
    <property type="component" value="Unassembled WGS sequence"/>
</dbReference>
<name>A0A255Z4F2_9PROT</name>
<accession>A0A255Z4F2</accession>
<dbReference type="AlphaFoldDB" id="A0A255Z4F2"/>
<evidence type="ECO:0000313" key="1">
    <source>
        <dbReference type="EMBL" id="OYQ36393.1"/>
    </source>
</evidence>
<protein>
    <submittedName>
        <fullName evidence="1">Thiol reductase thioredoxin</fullName>
    </submittedName>
</protein>
<dbReference type="SUPFAM" id="SSF52833">
    <property type="entry name" value="Thioredoxin-like"/>
    <property type="match status" value="1"/>
</dbReference>